<organism evidence="2">
    <name type="scientific">Schistocephalus solidus</name>
    <name type="common">Tapeworm</name>
    <dbReference type="NCBI Taxonomy" id="70667"/>
    <lineage>
        <taxon>Eukaryota</taxon>
        <taxon>Metazoa</taxon>
        <taxon>Spiralia</taxon>
        <taxon>Lophotrochozoa</taxon>
        <taxon>Platyhelminthes</taxon>
        <taxon>Cestoda</taxon>
        <taxon>Eucestoda</taxon>
        <taxon>Diphyllobothriidea</taxon>
        <taxon>Diphyllobothriidae</taxon>
        <taxon>Schistocephalus</taxon>
    </lineage>
</organism>
<evidence type="ECO:0000259" key="1">
    <source>
        <dbReference type="Pfam" id="PF00626"/>
    </source>
</evidence>
<dbReference type="InterPro" id="IPR007122">
    <property type="entry name" value="Villin/Gelsolin"/>
</dbReference>
<dbReference type="PANTHER" id="PTHR11977">
    <property type="entry name" value="VILLIN"/>
    <property type="match status" value="1"/>
</dbReference>
<dbReference type="SMART" id="SM00262">
    <property type="entry name" value="GEL"/>
    <property type="match status" value="3"/>
</dbReference>
<name>A0A183SG15_SCHSO</name>
<dbReference type="Pfam" id="PF00626">
    <property type="entry name" value="Gelsolin"/>
    <property type="match status" value="2"/>
</dbReference>
<dbReference type="PANTHER" id="PTHR11977:SF130">
    <property type="entry name" value="SEVERIN"/>
    <property type="match status" value="1"/>
</dbReference>
<dbReference type="InterPro" id="IPR029006">
    <property type="entry name" value="ADF-H/Gelsolin-like_dom_sf"/>
</dbReference>
<dbReference type="PRINTS" id="PR00597">
    <property type="entry name" value="GELSOLIN"/>
</dbReference>
<feature type="domain" description="Gelsolin-like" evidence="1">
    <location>
        <begin position="70"/>
        <end position="152"/>
    </location>
</feature>
<dbReference type="GO" id="GO:0051015">
    <property type="term" value="F:actin filament binding"/>
    <property type="evidence" value="ECO:0007669"/>
    <property type="project" value="InterPro"/>
</dbReference>
<dbReference type="GO" id="GO:0008154">
    <property type="term" value="P:actin polymerization or depolymerization"/>
    <property type="evidence" value="ECO:0007669"/>
    <property type="project" value="TreeGrafter"/>
</dbReference>
<proteinExistence type="predicted"/>
<reference evidence="2" key="1">
    <citation type="submission" date="2016-06" db="UniProtKB">
        <authorList>
            <consortium name="WormBaseParasite"/>
        </authorList>
    </citation>
    <scope>IDENTIFICATION</scope>
</reference>
<protein>
    <submittedName>
        <fullName evidence="2">Severin</fullName>
    </submittedName>
</protein>
<dbReference type="CDD" id="cd11290">
    <property type="entry name" value="gelsolin_S1_like"/>
    <property type="match status" value="1"/>
</dbReference>
<dbReference type="GO" id="GO:0005737">
    <property type="term" value="C:cytoplasm"/>
    <property type="evidence" value="ECO:0007669"/>
    <property type="project" value="TreeGrafter"/>
</dbReference>
<dbReference type="Gene3D" id="3.40.20.10">
    <property type="entry name" value="Severin"/>
    <property type="match status" value="3"/>
</dbReference>
<dbReference type="WBParaSite" id="SSLN_0000326301-mRNA-1">
    <property type="protein sequence ID" value="SSLN_0000326301-mRNA-1"/>
    <property type="gene ID" value="SSLN_0000326301"/>
</dbReference>
<evidence type="ECO:0000313" key="2">
    <source>
        <dbReference type="WBParaSite" id="SSLN_0000326301-mRNA-1"/>
    </source>
</evidence>
<dbReference type="AlphaFoldDB" id="A0A183SG15"/>
<sequence>LKYSSPAHLTSMAGLVKPTEYDWKDSNVALFGTDEDRKVKKESAMTEKHWEKVGKATEPFLFVWRVKQFKLEDVPNEDIGKFYNGDSYIVCKGTKIPGQNKLNYDIHFWIGKHSTQDEYGTAAYKTVELDTYLDDAAIQHREVEGYESQRFKSYFSKIVILEGGYESGFRQVKPEEYKPRLLRFCQEGRVTYIKEVDFTKRSVNSDDVFVLDLGTKLYQFNGSKCSPFEKNKAASFLQDLESSRHGRCTSEVLDESSIDQRHEFWTSLPDTEVSPVPERAEVTKALYKVSDETGKLEITLVSQGSAPKSEVKSDDVYMVQSKEGLFVYIGKDCSPVEKKNALSTAHKFLQNSPTPFLPITVVTEEHAESFLKGIWD</sequence>
<feature type="domain" description="Gelsolin-like" evidence="1">
    <location>
        <begin position="194"/>
        <end position="256"/>
    </location>
</feature>
<accession>A0A183SG15</accession>
<dbReference type="GO" id="GO:0015629">
    <property type="term" value="C:actin cytoskeleton"/>
    <property type="evidence" value="ECO:0007669"/>
    <property type="project" value="TreeGrafter"/>
</dbReference>
<dbReference type="InterPro" id="IPR007123">
    <property type="entry name" value="Gelsolin-like_dom"/>
</dbReference>
<dbReference type="CDD" id="cd11289">
    <property type="entry name" value="gelsolin_S2_like"/>
    <property type="match status" value="1"/>
</dbReference>
<dbReference type="SUPFAM" id="SSF55753">
    <property type="entry name" value="Actin depolymerizing proteins"/>
    <property type="match status" value="3"/>
</dbReference>